<evidence type="ECO:0000256" key="7">
    <source>
        <dbReference type="ARBA" id="ARBA00023136"/>
    </source>
</evidence>
<evidence type="ECO:0000256" key="2">
    <source>
        <dbReference type="ARBA" id="ARBA00007324"/>
    </source>
</evidence>
<dbReference type="InterPro" id="IPR009582">
    <property type="entry name" value="Spc2/SPCS2"/>
</dbReference>
<evidence type="ECO:0000256" key="6">
    <source>
        <dbReference type="ARBA" id="ARBA00022989"/>
    </source>
</evidence>
<accession>A0ABD1E9A4</accession>
<comment type="subcellular location">
    <subcellularLocation>
        <location evidence="1 9">Endoplasmic reticulum membrane</location>
        <topology evidence="1 9">Multi-pass membrane protein</topology>
    </subcellularLocation>
</comment>
<dbReference type="PANTHER" id="PTHR13085:SF0">
    <property type="entry name" value="SIGNAL PEPTIDASE COMPLEX SUBUNIT 2"/>
    <property type="match status" value="1"/>
</dbReference>
<keyword evidence="4 9" id="KW-0812">Transmembrane</keyword>
<dbReference type="PANTHER" id="PTHR13085">
    <property type="entry name" value="MICROSOMAL SIGNAL PEPTIDASE 25 KDA SUBUNIT"/>
    <property type="match status" value="1"/>
</dbReference>
<dbReference type="EMBL" id="JBDJPC010000009">
    <property type="protein sequence ID" value="KAL1491244.1"/>
    <property type="molecule type" value="Genomic_DNA"/>
</dbReference>
<gene>
    <name evidence="10" type="ORF">ABEB36_011869</name>
</gene>
<keyword evidence="5 9" id="KW-0256">Endoplasmic reticulum</keyword>
<sequence length="195" mass="22057">MVNKDSESKGKDKKEIVKINKWDSSAVKNSLDDAVKEVLTKKFNYTENFNLMDGRLAICTIAVGVAMFALLWDYLYPFPQSKPILIFSVTTYFIMMGVLTLYTTYKEKGIFAVCIQKEGAHKGNVWIASSAMEKYDDKYELNLSLKDGKTGNIRSTQSVKSCANFITVDGVVCHDLVETEVTRLHNSLLNERKDK</sequence>
<comment type="function">
    <text evidence="8 9">Component of the signal peptidase complex (SPC) which catalyzes the cleavage of N-terminal signal sequences from nascent proteins as they are translocated into the lumen of the endoplasmic reticulum. Enhances the enzymatic activity of SPC and facilitates the interactions between different components of the translocation site.</text>
</comment>
<feature type="transmembrane region" description="Helical" evidence="9">
    <location>
        <begin position="54"/>
        <end position="72"/>
    </location>
</feature>
<dbReference type="GO" id="GO:0006465">
    <property type="term" value="P:signal peptide processing"/>
    <property type="evidence" value="ECO:0007669"/>
    <property type="project" value="UniProtKB-UniRule"/>
</dbReference>
<keyword evidence="11" id="KW-1185">Reference proteome</keyword>
<dbReference type="GO" id="GO:0005787">
    <property type="term" value="C:signal peptidase complex"/>
    <property type="evidence" value="ECO:0007669"/>
    <property type="project" value="UniProtKB-UniRule"/>
</dbReference>
<evidence type="ECO:0000256" key="9">
    <source>
        <dbReference type="RuleBase" id="RU368033"/>
    </source>
</evidence>
<protein>
    <recommendedName>
        <fullName evidence="3 9">Signal peptidase complex subunit 2</fullName>
    </recommendedName>
</protein>
<evidence type="ECO:0000313" key="10">
    <source>
        <dbReference type="EMBL" id="KAL1491244.1"/>
    </source>
</evidence>
<evidence type="ECO:0000256" key="5">
    <source>
        <dbReference type="ARBA" id="ARBA00022824"/>
    </source>
</evidence>
<dbReference type="Proteomes" id="UP001566132">
    <property type="component" value="Unassembled WGS sequence"/>
</dbReference>
<keyword evidence="6 9" id="KW-1133">Transmembrane helix</keyword>
<dbReference type="Pfam" id="PF06703">
    <property type="entry name" value="SPC25"/>
    <property type="match status" value="1"/>
</dbReference>
<name>A0ABD1E9A4_HYPHA</name>
<evidence type="ECO:0000256" key="8">
    <source>
        <dbReference type="ARBA" id="ARBA00045608"/>
    </source>
</evidence>
<reference evidence="10 11" key="1">
    <citation type="submission" date="2024-05" db="EMBL/GenBank/DDBJ databases">
        <title>Genetic variation in Jamaican populations of the coffee berry borer (Hypothenemus hampei).</title>
        <authorList>
            <person name="Errbii M."/>
            <person name="Myrie A."/>
        </authorList>
    </citation>
    <scope>NUCLEOTIDE SEQUENCE [LARGE SCALE GENOMIC DNA]</scope>
    <source>
        <strain evidence="10">JA-Hopewell-2020-01-JO</strain>
        <tissue evidence="10">Whole body</tissue>
    </source>
</reference>
<evidence type="ECO:0000313" key="11">
    <source>
        <dbReference type="Proteomes" id="UP001566132"/>
    </source>
</evidence>
<proteinExistence type="inferred from homology"/>
<evidence type="ECO:0000256" key="3">
    <source>
        <dbReference type="ARBA" id="ARBA00017057"/>
    </source>
</evidence>
<evidence type="ECO:0000256" key="4">
    <source>
        <dbReference type="ARBA" id="ARBA00022692"/>
    </source>
</evidence>
<comment type="similarity">
    <text evidence="2 9">Belongs to the SPCS2 family.</text>
</comment>
<comment type="caution">
    <text evidence="10">The sequence shown here is derived from an EMBL/GenBank/DDBJ whole genome shotgun (WGS) entry which is preliminary data.</text>
</comment>
<organism evidence="10 11">
    <name type="scientific">Hypothenemus hampei</name>
    <name type="common">Coffee berry borer</name>
    <dbReference type="NCBI Taxonomy" id="57062"/>
    <lineage>
        <taxon>Eukaryota</taxon>
        <taxon>Metazoa</taxon>
        <taxon>Ecdysozoa</taxon>
        <taxon>Arthropoda</taxon>
        <taxon>Hexapoda</taxon>
        <taxon>Insecta</taxon>
        <taxon>Pterygota</taxon>
        <taxon>Neoptera</taxon>
        <taxon>Endopterygota</taxon>
        <taxon>Coleoptera</taxon>
        <taxon>Polyphaga</taxon>
        <taxon>Cucujiformia</taxon>
        <taxon>Curculionidae</taxon>
        <taxon>Scolytinae</taxon>
        <taxon>Hypothenemus</taxon>
    </lineage>
</organism>
<keyword evidence="7 9" id="KW-0472">Membrane</keyword>
<feature type="transmembrane region" description="Helical" evidence="9">
    <location>
        <begin position="84"/>
        <end position="102"/>
    </location>
</feature>
<dbReference type="GO" id="GO:0008233">
    <property type="term" value="F:peptidase activity"/>
    <property type="evidence" value="ECO:0007669"/>
    <property type="project" value="UniProtKB-UniRule"/>
</dbReference>
<dbReference type="AlphaFoldDB" id="A0ABD1E9A4"/>
<evidence type="ECO:0000256" key="1">
    <source>
        <dbReference type="ARBA" id="ARBA00004477"/>
    </source>
</evidence>